<dbReference type="Proteomes" id="UP001321763">
    <property type="component" value="Chromosome"/>
</dbReference>
<evidence type="ECO:0000313" key="5">
    <source>
        <dbReference type="Proteomes" id="UP000290921"/>
    </source>
</evidence>
<sequence length="52" mass="5899">MMYINCSEKCIYNNNGICTLDKISNTSYSLGNDSNCAYFTPKKNIKKTSLHI</sequence>
<evidence type="ECO:0000313" key="1">
    <source>
        <dbReference type="EMBL" id="BDR82049.1"/>
    </source>
</evidence>
<dbReference type="Proteomes" id="UP000290921">
    <property type="component" value="Unassembled WGS sequence"/>
</dbReference>
<dbReference type="GeneID" id="43882217"/>
<dbReference type="RefSeq" id="WP_023439377.1">
    <property type="nucleotide sequence ID" value="NZ_AP026804.1"/>
</dbReference>
<name>A0A4Q0V8K5_CLOTA</name>
<dbReference type="Proteomes" id="UP000290273">
    <property type="component" value="Unassembled WGS sequence"/>
</dbReference>
<dbReference type="EMBL" id="QMAU01000015">
    <property type="protein sequence ID" value="RXI58083.1"/>
    <property type="molecule type" value="Genomic_DNA"/>
</dbReference>
<protein>
    <submittedName>
        <fullName evidence="2">Hydroxymyristoyl-ACP dehydratase</fullName>
    </submittedName>
</protein>
<organism evidence="2 5">
    <name type="scientific">Clostridium tetani</name>
    <dbReference type="NCBI Taxonomy" id="1513"/>
    <lineage>
        <taxon>Bacteria</taxon>
        <taxon>Bacillati</taxon>
        <taxon>Bacillota</taxon>
        <taxon>Clostridia</taxon>
        <taxon>Eubacteriales</taxon>
        <taxon>Clostridiaceae</taxon>
        <taxon>Clostridium</taxon>
    </lineage>
</organism>
<gene>
    <name evidence="2" type="ORF">DP130_13065</name>
    <name evidence="3" type="ORF">DP131_02970</name>
    <name evidence="1" type="ORF">K234311028_22950</name>
</gene>
<accession>A0A4Q0V8K5</accession>
<reference evidence="4 5" key="1">
    <citation type="submission" date="2018-06" db="EMBL/GenBank/DDBJ databases">
        <title>Genome conservation of Clostridium tetani.</title>
        <authorList>
            <person name="Bruggemann H."/>
            <person name="Popoff M.R."/>
        </authorList>
    </citation>
    <scope>NUCLEOTIDE SEQUENCE [LARGE SCALE GENOMIC DNA]</scope>
    <source>
        <strain evidence="2 5">2017.061</strain>
        <strain evidence="3 4">63.05</strain>
    </source>
</reference>
<evidence type="ECO:0000313" key="2">
    <source>
        <dbReference type="EMBL" id="RXI44547.1"/>
    </source>
</evidence>
<dbReference type="AlphaFoldDB" id="A0A4Q0V8K5"/>
<dbReference type="EMBL" id="QMAP01000017">
    <property type="protein sequence ID" value="RXI44547.1"/>
    <property type="molecule type" value="Genomic_DNA"/>
</dbReference>
<proteinExistence type="predicted"/>
<dbReference type="EMBL" id="AP026818">
    <property type="protein sequence ID" value="BDR82049.1"/>
    <property type="molecule type" value="Genomic_DNA"/>
</dbReference>
<evidence type="ECO:0000313" key="4">
    <source>
        <dbReference type="Proteomes" id="UP000290273"/>
    </source>
</evidence>
<evidence type="ECO:0000313" key="3">
    <source>
        <dbReference type="EMBL" id="RXI58083.1"/>
    </source>
</evidence>
<evidence type="ECO:0000313" key="6">
    <source>
        <dbReference type="Proteomes" id="UP001321763"/>
    </source>
</evidence>
<reference evidence="1 6" key="2">
    <citation type="submission" date="2022-09" db="EMBL/GenBank/DDBJ databases">
        <title>complete genome sequences of Clostridium tetani str. KHSU-234311-028 isolated from soil.</title>
        <authorList>
            <person name="Sekizuka T."/>
            <person name="Shitada C."/>
            <person name="Takahashi M."/>
            <person name="Kuroda M."/>
        </authorList>
    </citation>
    <scope>NUCLEOTIDE SEQUENCE [LARGE SCALE GENOMIC DNA]</scope>
    <source>
        <strain evidence="1 6">KHSU-234311-028</strain>
    </source>
</reference>